<reference evidence="3 4" key="1">
    <citation type="journal article" date="2016" name="Nat. Commun.">
        <title>Thousands of microbial genomes shed light on interconnected biogeochemical processes in an aquifer system.</title>
        <authorList>
            <person name="Anantharaman K."/>
            <person name="Brown C.T."/>
            <person name="Hug L.A."/>
            <person name="Sharon I."/>
            <person name="Castelle C.J."/>
            <person name="Probst A.J."/>
            <person name="Thomas B.C."/>
            <person name="Singh A."/>
            <person name="Wilkins M.J."/>
            <person name="Karaoz U."/>
            <person name="Brodie E.L."/>
            <person name="Williams K.H."/>
            <person name="Hubbard S.S."/>
            <person name="Banfield J.F."/>
        </authorList>
    </citation>
    <scope>NUCLEOTIDE SEQUENCE [LARGE SCALE GENOMIC DNA]</scope>
</reference>
<evidence type="ECO:0000256" key="2">
    <source>
        <dbReference type="SAM" id="Phobius"/>
    </source>
</evidence>
<accession>A0A1F5QC77</accession>
<evidence type="ECO:0000256" key="1">
    <source>
        <dbReference type="SAM" id="MobiDB-lite"/>
    </source>
</evidence>
<feature type="transmembrane region" description="Helical" evidence="2">
    <location>
        <begin position="12"/>
        <end position="32"/>
    </location>
</feature>
<evidence type="ECO:0000313" key="4">
    <source>
        <dbReference type="Proteomes" id="UP000177235"/>
    </source>
</evidence>
<evidence type="ECO:0000313" key="3">
    <source>
        <dbReference type="EMBL" id="OGE99727.1"/>
    </source>
</evidence>
<keyword evidence="2" id="KW-0812">Transmembrane</keyword>
<keyword evidence="2" id="KW-1133">Transmembrane helix</keyword>
<sequence length="120" mass="12776">MKFLPESQKKVIMSAVLVMVSLGGTIYLNFFYGKPQSVIPPPNVVPADQLGDQVGTGQLNPPASGETPALPLSAAPSVVLPYGSVLDTTILDDERFRVLRSAPKVEIRPEELGKTNPFGG</sequence>
<organism evidence="3 4">
    <name type="scientific">Candidatus Doudnabacteria bacterium RIFCSPLOWO2_02_FULL_48_13</name>
    <dbReference type="NCBI Taxonomy" id="1817845"/>
    <lineage>
        <taxon>Bacteria</taxon>
        <taxon>Candidatus Doudnaibacteriota</taxon>
    </lineage>
</organism>
<proteinExistence type="predicted"/>
<dbReference type="Proteomes" id="UP000177235">
    <property type="component" value="Unassembled WGS sequence"/>
</dbReference>
<name>A0A1F5QC77_9BACT</name>
<feature type="region of interest" description="Disordered" evidence="1">
    <location>
        <begin position="42"/>
        <end position="70"/>
    </location>
</feature>
<gene>
    <name evidence="3" type="ORF">A3J05_01845</name>
</gene>
<dbReference type="AlphaFoldDB" id="A0A1F5QC77"/>
<dbReference type="EMBL" id="MFFF01000017">
    <property type="protein sequence ID" value="OGE99727.1"/>
    <property type="molecule type" value="Genomic_DNA"/>
</dbReference>
<keyword evidence="2" id="KW-0472">Membrane</keyword>
<protein>
    <submittedName>
        <fullName evidence="3">Uncharacterized protein</fullName>
    </submittedName>
</protein>
<comment type="caution">
    <text evidence="3">The sequence shown here is derived from an EMBL/GenBank/DDBJ whole genome shotgun (WGS) entry which is preliminary data.</text>
</comment>